<evidence type="ECO:0000313" key="3">
    <source>
        <dbReference type="Proteomes" id="UP000010729"/>
    </source>
</evidence>
<dbReference type="AlphaFoldDB" id="N1VAS7"/>
<proteinExistence type="predicted"/>
<dbReference type="EMBL" id="ANPE02000074">
    <property type="protein sequence ID" value="EMY35408.1"/>
    <property type="molecule type" value="Genomic_DNA"/>
</dbReference>
<keyword evidence="1" id="KW-0472">Membrane</keyword>
<feature type="transmembrane region" description="Helical" evidence="1">
    <location>
        <begin position="28"/>
        <end position="47"/>
    </location>
</feature>
<feature type="transmembrane region" description="Helical" evidence="1">
    <location>
        <begin position="53"/>
        <end position="73"/>
    </location>
</feature>
<protein>
    <submittedName>
        <fullName evidence="2">Uncharacterized protein</fullName>
    </submittedName>
</protein>
<keyword evidence="1" id="KW-1133">Transmembrane helix</keyword>
<sequence>MTKSAGSSGERSCDSSINVEVTKRTTGGCLLGFAVLTSLLWLIIASVSGGNSGAALAVFLLVLLSSVPIRLALRRKSIDRIQAAVNDALARELHTHVRVSRKQADRLHDCLVTKIEDGNQSYKFVAKDPQPGTADSNAISTDFVVTITAKHGDLGLAAYQDMARAVLESLR</sequence>
<reference evidence="2 3" key="1">
    <citation type="journal article" date="2013" name="Genome Announc.">
        <title>Draft Genome Sequence of Arthrobacter crystallopoietes Strain BAB-32, Revealing Genes for Bioremediation.</title>
        <authorList>
            <person name="Joshi M.N."/>
            <person name="Pandit A.S."/>
            <person name="Sharma A."/>
            <person name="Pandya R.V."/>
            <person name="Desai S.M."/>
            <person name="Saxena A.K."/>
            <person name="Bagatharia S.B."/>
        </authorList>
    </citation>
    <scope>NUCLEOTIDE SEQUENCE [LARGE SCALE GENOMIC DNA]</scope>
    <source>
        <strain evidence="2 3">BAB-32</strain>
    </source>
</reference>
<name>N1VAS7_9MICC</name>
<organism evidence="2 3">
    <name type="scientific">Arthrobacter crystallopoietes BAB-32</name>
    <dbReference type="NCBI Taxonomy" id="1246476"/>
    <lineage>
        <taxon>Bacteria</taxon>
        <taxon>Bacillati</taxon>
        <taxon>Actinomycetota</taxon>
        <taxon>Actinomycetes</taxon>
        <taxon>Micrococcales</taxon>
        <taxon>Micrococcaceae</taxon>
        <taxon>Crystallibacter</taxon>
    </lineage>
</organism>
<accession>N1VAS7</accession>
<gene>
    <name evidence="2" type="ORF">D477_004506</name>
</gene>
<keyword evidence="3" id="KW-1185">Reference proteome</keyword>
<evidence type="ECO:0000313" key="2">
    <source>
        <dbReference type="EMBL" id="EMY35408.1"/>
    </source>
</evidence>
<dbReference type="RefSeq" id="WP_005267639.1">
    <property type="nucleotide sequence ID" value="NZ_ANPE02000074.1"/>
</dbReference>
<keyword evidence="1" id="KW-0812">Transmembrane</keyword>
<evidence type="ECO:0000256" key="1">
    <source>
        <dbReference type="SAM" id="Phobius"/>
    </source>
</evidence>
<dbReference type="Proteomes" id="UP000010729">
    <property type="component" value="Unassembled WGS sequence"/>
</dbReference>
<comment type="caution">
    <text evidence="2">The sequence shown here is derived from an EMBL/GenBank/DDBJ whole genome shotgun (WGS) entry which is preliminary data.</text>
</comment>